<dbReference type="EMBL" id="PFDY01000016">
    <property type="protein sequence ID" value="PJE59028.1"/>
    <property type="molecule type" value="Genomic_DNA"/>
</dbReference>
<dbReference type="InterPro" id="IPR043720">
    <property type="entry name" value="DUF5661"/>
</dbReference>
<gene>
    <name evidence="1" type="ORF">COU83_00615</name>
</gene>
<accession>A0A2M8KGH8</accession>
<name>A0A2M8KGH8_9BACT</name>
<proteinExistence type="predicted"/>
<evidence type="ECO:0000313" key="2">
    <source>
        <dbReference type="Proteomes" id="UP000231347"/>
    </source>
</evidence>
<organism evidence="1 2">
    <name type="scientific">Candidatus Portnoybacteria bacterium CG10_big_fil_rev_8_21_14_0_10_40_22</name>
    <dbReference type="NCBI Taxonomy" id="1974814"/>
    <lineage>
        <taxon>Bacteria</taxon>
        <taxon>Candidatus Portnoyibacteriota</taxon>
    </lineage>
</organism>
<dbReference type="AlphaFoldDB" id="A0A2M8KGH8"/>
<evidence type="ECO:0000313" key="1">
    <source>
        <dbReference type="EMBL" id="PJE59028.1"/>
    </source>
</evidence>
<comment type="caution">
    <text evidence="1">The sequence shown here is derived from an EMBL/GenBank/DDBJ whole genome shotgun (WGS) entry which is preliminary data.</text>
</comment>
<protein>
    <submittedName>
        <fullName evidence="1">Uncharacterized protein</fullName>
    </submittedName>
</protein>
<reference evidence="2" key="1">
    <citation type="submission" date="2017-09" db="EMBL/GenBank/DDBJ databases">
        <title>Depth-based differentiation of microbial function through sediment-hosted aquifers and enrichment of novel symbionts in the deep terrestrial subsurface.</title>
        <authorList>
            <person name="Probst A.J."/>
            <person name="Ladd B."/>
            <person name="Jarett J.K."/>
            <person name="Geller-Mcgrath D.E."/>
            <person name="Sieber C.M.K."/>
            <person name="Emerson J.B."/>
            <person name="Anantharaman K."/>
            <person name="Thomas B.C."/>
            <person name="Malmstrom R."/>
            <person name="Stieglmeier M."/>
            <person name="Klingl A."/>
            <person name="Woyke T."/>
            <person name="Ryan C.M."/>
            <person name="Banfield J.F."/>
        </authorList>
    </citation>
    <scope>NUCLEOTIDE SEQUENCE [LARGE SCALE GENOMIC DNA]</scope>
</reference>
<dbReference type="Proteomes" id="UP000231347">
    <property type="component" value="Unassembled WGS sequence"/>
</dbReference>
<sequence length="84" mass="9643">MQKQFTKDEAEKIGKAIGIDFNKYDLEQFRMGLGVELEHGNCDTQTNITNDDEIMTGKIALAHLKEIPDYYTSLEKMEKEAEEV</sequence>
<dbReference type="Pfam" id="PF18905">
    <property type="entry name" value="DUF5661"/>
    <property type="match status" value="1"/>
</dbReference>